<accession>A0A6S7G9Q7</accession>
<dbReference type="PANTHER" id="PTHR21446:SF12">
    <property type="entry name" value="POTASSIUM CHANNEL TETRAMERIZATION DOMAIN CONTAINING 1"/>
    <property type="match status" value="1"/>
</dbReference>
<proteinExistence type="predicted"/>
<dbReference type="GO" id="GO:0003677">
    <property type="term" value="F:DNA binding"/>
    <property type="evidence" value="ECO:0007669"/>
    <property type="project" value="InterPro"/>
</dbReference>
<evidence type="ECO:0000313" key="7">
    <source>
        <dbReference type="EMBL" id="CAB3982220.1"/>
    </source>
</evidence>
<dbReference type="Proteomes" id="UP001152795">
    <property type="component" value="Unassembled WGS sequence"/>
</dbReference>
<keyword evidence="3" id="KW-0832">Ubl conjugation</keyword>
<evidence type="ECO:0000256" key="1">
    <source>
        <dbReference type="ARBA" id="ARBA00022499"/>
    </source>
</evidence>
<dbReference type="InterPro" id="IPR013762">
    <property type="entry name" value="Integrase-like_cat_sf"/>
</dbReference>
<organism evidence="7 8">
    <name type="scientific">Paramuricea clavata</name>
    <name type="common">Red gorgonian</name>
    <name type="synonym">Violescent sea-whip</name>
    <dbReference type="NCBI Taxonomy" id="317549"/>
    <lineage>
        <taxon>Eukaryota</taxon>
        <taxon>Metazoa</taxon>
        <taxon>Cnidaria</taxon>
        <taxon>Anthozoa</taxon>
        <taxon>Octocorallia</taxon>
        <taxon>Malacalcyonacea</taxon>
        <taxon>Plexauridae</taxon>
        <taxon>Paramuricea</taxon>
    </lineage>
</organism>
<feature type="region of interest" description="Disordered" evidence="5">
    <location>
        <begin position="86"/>
        <end position="106"/>
    </location>
</feature>
<sequence length="322" mass="35658">MSTGKIAGTVHKNPLTPEAVQLLFEKGELACAETRDPRCLMQTVWFYISLYFGKRGRENQRAMKKSMLRLCTTGTGEEYFELNKDEPGTMLSSKNHTGGLEGTEDHSDGKVFALTKSPRCPVNTIKAYLSHLNPDIDVLFQRPRHPSSRFNPNEAIVWYEKKVLGHNMLNNMMRNMSQRAGISPYYTNHSLRATTVTVLSSNNVETRKIKAVTGHRSDTSIESYCARPTLSQFKQMSSTLSSFVHGEEDTAATSSSSIIPTPVAPRQHPAESSATVANSTVTFGRNEANILQAHGVKCPESILPSGTFQGCSFTFNINMNNN</sequence>
<evidence type="ECO:0000256" key="4">
    <source>
        <dbReference type="ARBA" id="ARBA00023172"/>
    </source>
</evidence>
<comment type="caution">
    <text evidence="7">The sequence shown here is derived from an EMBL/GenBank/DDBJ whole genome shotgun (WGS) entry which is preliminary data.</text>
</comment>
<dbReference type="PANTHER" id="PTHR21446">
    <property type="entry name" value="DUF3504 DOMAIN-CONTAINING PROTEIN"/>
    <property type="match status" value="1"/>
</dbReference>
<feature type="domain" description="ZMYM2-like/QRICH1 C-terminal" evidence="6">
    <location>
        <begin position="35"/>
        <end position="175"/>
    </location>
</feature>
<keyword evidence="4" id="KW-0233">DNA recombination</keyword>
<dbReference type="EMBL" id="CACRXK020000478">
    <property type="protein sequence ID" value="CAB3982220.1"/>
    <property type="molecule type" value="Genomic_DNA"/>
</dbReference>
<evidence type="ECO:0000256" key="3">
    <source>
        <dbReference type="ARBA" id="ARBA00022843"/>
    </source>
</evidence>
<dbReference type="InterPro" id="IPR011010">
    <property type="entry name" value="DNA_brk_join_enz"/>
</dbReference>
<dbReference type="GO" id="GO:0006310">
    <property type="term" value="P:DNA recombination"/>
    <property type="evidence" value="ECO:0007669"/>
    <property type="project" value="UniProtKB-KW"/>
</dbReference>
<protein>
    <recommendedName>
        <fullName evidence="6">ZMYM2-like/QRICH1 C-terminal domain-containing protein</fullName>
    </recommendedName>
</protein>
<dbReference type="SUPFAM" id="SSF56349">
    <property type="entry name" value="DNA breaking-rejoining enzymes"/>
    <property type="match status" value="1"/>
</dbReference>
<dbReference type="Pfam" id="PF12012">
    <property type="entry name" value="DUF3504"/>
    <property type="match status" value="1"/>
</dbReference>
<evidence type="ECO:0000259" key="6">
    <source>
        <dbReference type="Pfam" id="PF12012"/>
    </source>
</evidence>
<evidence type="ECO:0000256" key="5">
    <source>
        <dbReference type="SAM" id="MobiDB-lite"/>
    </source>
</evidence>
<keyword evidence="1" id="KW-1017">Isopeptide bond</keyword>
<name>A0A6S7G9Q7_PARCT</name>
<gene>
    <name evidence="7" type="ORF">PACLA_8A071174</name>
</gene>
<dbReference type="Gene3D" id="1.10.443.10">
    <property type="entry name" value="Intergrase catalytic core"/>
    <property type="match status" value="1"/>
</dbReference>
<feature type="compositionally biased region" description="Low complexity" evidence="5">
    <location>
        <begin position="251"/>
        <end position="265"/>
    </location>
</feature>
<dbReference type="InterPro" id="IPR052787">
    <property type="entry name" value="MAVS"/>
</dbReference>
<reference evidence="7" key="1">
    <citation type="submission" date="2020-04" db="EMBL/GenBank/DDBJ databases">
        <authorList>
            <person name="Alioto T."/>
            <person name="Alioto T."/>
            <person name="Gomez Garrido J."/>
        </authorList>
    </citation>
    <scope>NUCLEOTIDE SEQUENCE</scope>
    <source>
        <strain evidence="7">A484AB</strain>
    </source>
</reference>
<dbReference type="OrthoDB" id="5980737at2759"/>
<keyword evidence="8" id="KW-1185">Reference proteome</keyword>
<evidence type="ECO:0000256" key="2">
    <source>
        <dbReference type="ARBA" id="ARBA00022553"/>
    </source>
</evidence>
<evidence type="ECO:0000313" key="8">
    <source>
        <dbReference type="Proteomes" id="UP001152795"/>
    </source>
</evidence>
<keyword evidence="2" id="KW-0597">Phosphoprotein</keyword>
<dbReference type="AlphaFoldDB" id="A0A6S7G9Q7"/>
<dbReference type="GO" id="GO:0015074">
    <property type="term" value="P:DNA integration"/>
    <property type="evidence" value="ECO:0007669"/>
    <property type="project" value="InterPro"/>
</dbReference>
<dbReference type="InterPro" id="IPR021893">
    <property type="entry name" value="ZMYM2-like_C"/>
</dbReference>
<feature type="region of interest" description="Disordered" evidence="5">
    <location>
        <begin position="251"/>
        <end position="273"/>
    </location>
</feature>